<protein>
    <submittedName>
        <fullName evidence="8">Tyrosine kinase</fullName>
    </submittedName>
</protein>
<evidence type="ECO:0000259" key="7">
    <source>
        <dbReference type="PROSITE" id="PS50011"/>
    </source>
</evidence>
<dbReference type="PANTHER" id="PTHR43289">
    <property type="entry name" value="MITOGEN-ACTIVATED PROTEIN KINASE KINASE KINASE 20-RELATED"/>
    <property type="match status" value="1"/>
</dbReference>
<feature type="region of interest" description="Disordered" evidence="5">
    <location>
        <begin position="261"/>
        <end position="321"/>
    </location>
</feature>
<name>A0A6I1GF76_9BIFI</name>
<feature type="region of interest" description="Disordered" evidence="5">
    <location>
        <begin position="357"/>
        <end position="394"/>
    </location>
</feature>
<keyword evidence="3 8" id="KW-0418">Kinase</keyword>
<evidence type="ECO:0000256" key="1">
    <source>
        <dbReference type="ARBA" id="ARBA00022679"/>
    </source>
</evidence>
<reference evidence="8 9" key="1">
    <citation type="submission" date="2019-09" db="EMBL/GenBank/DDBJ databases">
        <title>Characterization of the phylogenetic diversity of two novel species belonging to the genus Bifidobacterium: Bifidobacterium cebidarum sp. nov. and Bifidobacterium leontopitheci sp. nov.</title>
        <authorList>
            <person name="Lugli G.A."/>
            <person name="Duranti S."/>
            <person name="Milani C."/>
            <person name="Turroni F."/>
            <person name="Ventura M."/>
        </authorList>
    </citation>
    <scope>NUCLEOTIDE SEQUENCE [LARGE SCALE GENOMIC DNA]</scope>
    <source>
        <strain evidence="8 9">LMG 31471</strain>
    </source>
</reference>
<dbReference type="SMART" id="SM00220">
    <property type="entry name" value="S_TKc"/>
    <property type="match status" value="1"/>
</dbReference>
<dbReference type="GO" id="GO:0004674">
    <property type="term" value="F:protein serine/threonine kinase activity"/>
    <property type="evidence" value="ECO:0007669"/>
    <property type="project" value="TreeGrafter"/>
</dbReference>
<dbReference type="Gene3D" id="1.10.510.10">
    <property type="entry name" value="Transferase(Phosphotransferase) domain 1"/>
    <property type="match status" value="1"/>
</dbReference>
<evidence type="ECO:0000313" key="8">
    <source>
        <dbReference type="EMBL" id="KAB7790293.1"/>
    </source>
</evidence>
<dbReference type="InterPro" id="IPR008266">
    <property type="entry name" value="Tyr_kinase_AS"/>
</dbReference>
<dbReference type="InterPro" id="IPR000719">
    <property type="entry name" value="Prot_kinase_dom"/>
</dbReference>
<keyword evidence="4" id="KW-0067">ATP-binding</keyword>
<proteinExistence type="predicted"/>
<feature type="compositionally biased region" description="Low complexity" evidence="5">
    <location>
        <begin position="369"/>
        <end position="384"/>
    </location>
</feature>
<feature type="compositionally biased region" description="Basic and acidic residues" evidence="5">
    <location>
        <begin position="271"/>
        <end position="282"/>
    </location>
</feature>
<feature type="region of interest" description="Disordered" evidence="5">
    <location>
        <begin position="154"/>
        <end position="179"/>
    </location>
</feature>
<feature type="transmembrane region" description="Helical" evidence="6">
    <location>
        <begin position="328"/>
        <end position="350"/>
    </location>
</feature>
<gene>
    <name evidence="8" type="ORF">F7D09_1189</name>
</gene>
<dbReference type="PROSITE" id="PS00109">
    <property type="entry name" value="PROTEIN_KINASE_TYR"/>
    <property type="match status" value="1"/>
</dbReference>
<keyword evidence="2" id="KW-0547">Nucleotide-binding</keyword>
<accession>A0A6I1GF76</accession>
<sequence length="585" mass="61995">MNETQTMHAMGIDDAYHVERVLASGPAGVTELVTIEGAGPFVRKRMPLPAAHREAWAMIGACRNGRIPRVEAMYELPDAFVVVQDYVPGPTLAQLVAEHCRLAPGYALALIGQVGEAVRELHRHGVIHRDITPKNVIVATDGAHLIDFGNARLLQRPPQPDDDASRQQARQPERDTTTLGTYGFAAPEQFGFAPTDMRSDIYSLGRLLGFMLTGVYPDDARYGRLLDDAAVTPAPLRDAIRSACAFEPSARPQDVNGFLQLLDGKPATAMSDRRDGIPRRQPDTPQPAPSPMQAIPQPDDADHRPASWRAAASPASARDRRLTARRRAVTVTAIAVVLVAAIVGGIMLWVNLRAGGGKADEAGQSSAQTTPNGSGSTNSGESGTTGDGSDDNAATTLTLKESGWSIDSSGYVNLVAVVHNASADRTVAFPSVTATGRDKSGKVLFSEQPLIGQAYPGQDAVLTAQAGDGTVKPATVDFAVKQPGAIDLTATRGAVSFAVDDVTARSDGTMTTFAGEVTPHERDGFQRPAGSMIEVIVVLRDKRGGIIYGWSGMVDWPGAGKPQAFSVSLLNPPAYASYDVHAQVN</sequence>
<dbReference type="InterPro" id="IPR011009">
    <property type="entry name" value="Kinase-like_dom_sf"/>
</dbReference>
<evidence type="ECO:0000256" key="4">
    <source>
        <dbReference type="ARBA" id="ARBA00022840"/>
    </source>
</evidence>
<dbReference type="Pfam" id="PF00069">
    <property type="entry name" value="Pkinase"/>
    <property type="match status" value="1"/>
</dbReference>
<dbReference type="GO" id="GO:0005524">
    <property type="term" value="F:ATP binding"/>
    <property type="evidence" value="ECO:0007669"/>
    <property type="project" value="UniProtKB-KW"/>
</dbReference>
<dbReference type="AlphaFoldDB" id="A0A6I1GF76"/>
<keyword evidence="6" id="KW-0472">Membrane</keyword>
<evidence type="ECO:0000256" key="3">
    <source>
        <dbReference type="ARBA" id="ARBA00022777"/>
    </source>
</evidence>
<feature type="compositionally biased region" description="Low complexity" evidence="5">
    <location>
        <begin position="307"/>
        <end position="316"/>
    </location>
</feature>
<evidence type="ECO:0000256" key="5">
    <source>
        <dbReference type="SAM" id="MobiDB-lite"/>
    </source>
</evidence>
<keyword evidence="6" id="KW-1133">Transmembrane helix</keyword>
<comment type="caution">
    <text evidence="8">The sequence shown here is derived from an EMBL/GenBank/DDBJ whole genome shotgun (WGS) entry which is preliminary data.</text>
</comment>
<dbReference type="PANTHER" id="PTHR43289:SF34">
    <property type="entry name" value="SERINE_THREONINE-PROTEIN KINASE YBDM-RELATED"/>
    <property type="match status" value="1"/>
</dbReference>
<dbReference type="EMBL" id="WBVT01000016">
    <property type="protein sequence ID" value="KAB7790293.1"/>
    <property type="molecule type" value="Genomic_DNA"/>
</dbReference>
<feature type="domain" description="Protein kinase" evidence="7">
    <location>
        <begin position="16"/>
        <end position="262"/>
    </location>
</feature>
<evidence type="ECO:0000256" key="6">
    <source>
        <dbReference type="SAM" id="Phobius"/>
    </source>
</evidence>
<keyword evidence="1" id="KW-0808">Transferase</keyword>
<keyword evidence="9" id="KW-1185">Reference proteome</keyword>
<dbReference type="Proteomes" id="UP000441772">
    <property type="component" value="Unassembled WGS sequence"/>
</dbReference>
<organism evidence="8 9">
    <name type="scientific">Bifidobacterium leontopitheci</name>
    <dbReference type="NCBI Taxonomy" id="2650774"/>
    <lineage>
        <taxon>Bacteria</taxon>
        <taxon>Bacillati</taxon>
        <taxon>Actinomycetota</taxon>
        <taxon>Actinomycetes</taxon>
        <taxon>Bifidobacteriales</taxon>
        <taxon>Bifidobacteriaceae</taxon>
        <taxon>Bifidobacterium</taxon>
    </lineage>
</organism>
<dbReference type="SUPFAM" id="SSF56112">
    <property type="entry name" value="Protein kinase-like (PK-like)"/>
    <property type="match status" value="1"/>
</dbReference>
<evidence type="ECO:0000256" key="2">
    <source>
        <dbReference type="ARBA" id="ARBA00022741"/>
    </source>
</evidence>
<evidence type="ECO:0000313" key="9">
    <source>
        <dbReference type="Proteomes" id="UP000441772"/>
    </source>
</evidence>
<keyword evidence="6" id="KW-0812">Transmembrane</keyword>
<dbReference type="PROSITE" id="PS50011">
    <property type="entry name" value="PROTEIN_KINASE_DOM"/>
    <property type="match status" value="1"/>
</dbReference>
<dbReference type="CDD" id="cd14014">
    <property type="entry name" value="STKc_PknB_like"/>
    <property type="match status" value="1"/>
</dbReference>